<evidence type="ECO:0000256" key="2">
    <source>
        <dbReference type="ARBA" id="ARBA00022692"/>
    </source>
</evidence>
<dbReference type="AlphaFoldDB" id="A0A5B2V833"/>
<dbReference type="EMBL" id="VUOA01000040">
    <property type="protein sequence ID" value="KAA2234976.1"/>
    <property type="molecule type" value="Genomic_DNA"/>
</dbReference>
<evidence type="ECO:0000256" key="4">
    <source>
        <dbReference type="ARBA" id="ARBA00023136"/>
    </source>
</evidence>
<proteinExistence type="predicted"/>
<gene>
    <name evidence="6" type="ORF">F0L46_21790</name>
</gene>
<dbReference type="GO" id="GO:0051119">
    <property type="term" value="F:sugar transmembrane transporter activity"/>
    <property type="evidence" value="ECO:0007669"/>
    <property type="project" value="InterPro"/>
</dbReference>
<dbReference type="GO" id="GO:0016020">
    <property type="term" value="C:membrane"/>
    <property type="evidence" value="ECO:0007669"/>
    <property type="project" value="UniProtKB-SubCell"/>
</dbReference>
<keyword evidence="7" id="KW-1185">Reference proteome</keyword>
<feature type="transmembrane region" description="Helical" evidence="5">
    <location>
        <begin position="62"/>
        <end position="82"/>
    </location>
</feature>
<dbReference type="NCBIfam" id="NF037968">
    <property type="entry name" value="SemiSWEET_2"/>
    <property type="match status" value="1"/>
</dbReference>
<dbReference type="Gene3D" id="1.20.1280.290">
    <property type="match status" value="1"/>
</dbReference>
<name>A0A5B2V833_9HYPH</name>
<evidence type="ECO:0000256" key="3">
    <source>
        <dbReference type="ARBA" id="ARBA00022989"/>
    </source>
</evidence>
<accession>A0A5B2V833</accession>
<comment type="subcellular location">
    <subcellularLocation>
        <location evidence="1">Membrane</location>
        <topology evidence="1">Multi-pass membrane protein</topology>
    </subcellularLocation>
</comment>
<feature type="transmembrane region" description="Helical" evidence="5">
    <location>
        <begin position="39"/>
        <end position="56"/>
    </location>
</feature>
<evidence type="ECO:0000256" key="1">
    <source>
        <dbReference type="ARBA" id="ARBA00004141"/>
    </source>
</evidence>
<evidence type="ECO:0000313" key="7">
    <source>
        <dbReference type="Proteomes" id="UP000323142"/>
    </source>
</evidence>
<comment type="caution">
    <text evidence="6">The sequence shown here is derived from an EMBL/GenBank/DDBJ whole genome shotgun (WGS) entry which is preliminary data.</text>
</comment>
<evidence type="ECO:0008006" key="8">
    <source>
        <dbReference type="Google" id="ProtNLM"/>
    </source>
</evidence>
<dbReference type="InterPro" id="IPR047662">
    <property type="entry name" value="SemiSWEET"/>
</dbReference>
<keyword evidence="3 5" id="KW-1133">Transmembrane helix</keyword>
<dbReference type="OrthoDB" id="9814012at2"/>
<protein>
    <recommendedName>
        <fullName evidence="8">Glutathione synthetase</fullName>
    </recommendedName>
</protein>
<sequence length="103" mass="11306">MDLVTIIGSLAALCSTTSFAPQAWRIVKTRDTSAISSRMYMITVVGFALWLVYGVMKTEWPLIATNSICLALSAFILVMKLLPQRKKEEVASTLDPTSEGQAH</sequence>
<organism evidence="6 7">
    <name type="scientific">Salinarimonas soli</name>
    <dbReference type="NCBI Taxonomy" id="1638099"/>
    <lineage>
        <taxon>Bacteria</taxon>
        <taxon>Pseudomonadati</taxon>
        <taxon>Pseudomonadota</taxon>
        <taxon>Alphaproteobacteria</taxon>
        <taxon>Hyphomicrobiales</taxon>
        <taxon>Salinarimonadaceae</taxon>
        <taxon>Salinarimonas</taxon>
    </lineage>
</organism>
<dbReference type="Pfam" id="PF04193">
    <property type="entry name" value="PQ-loop"/>
    <property type="match status" value="1"/>
</dbReference>
<keyword evidence="2 5" id="KW-0812">Transmembrane</keyword>
<evidence type="ECO:0000256" key="5">
    <source>
        <dbReference type="SAM" id="Phobius"/>
    </source>
</evidence>
<reference evidence="6 7" key="1">
    <citation type="submission" date="2019-09" db="EMBL/GenBank/DDBJ databases">
        <title>Salinarimonas rosea gen. nov., sp. nov., a new member of the a-2 subgroup of the Proteobacteria.</title>
        <authorList>
            <person name="Liu J."/>
        </authorList>
    </citation>
    <scope>NUCLEOTIDE SEQUENCE [LARGE SCALE GENOMIC DNA]</scope>
    <source>
        <strain evidence="6 7">BN140002</strain>
    </source>
</reference>
<evidence type="ECO:0000313" key="6">
    <source>
        <dbReference type="EMBL" id="KAA2234976.1"/>
    </source>
</evidence>
<dbReference type="InterPro" id="IPR006603">
    <property type="entry name" value="PQ-loop_rpt"/>
</dbReference>
<reference evidence="6 7" key="2">
    <citation type="submission" date="2019-09" db="EMBL/GenBank/DDBJ databases">
        <authorList>
            <person name="Jin C."/>
        </authorList>
    </citation>
    <scope>NUCLEOTIDE SEQUENCE [LARGE SCALE GENOMIC DNA]</scope>
    <source>
        <strain evidence="6 7">BN140002</strain>
    </source>
</reference>
<feature type="transmembrane region" description="Helical" evidence="5">
    <location>
        <begin position="6"/>
        <end position="27"/>
    </location>
</feature>
<dbReference type="Proteomes" id="UP000323142">
    <property type="component" value="Unassembled WGS sequence"/>
</dbReference>
<keyword evidence="4 5" id="KW-0472">Membrane</keyword>